<dbReference type="AlphaFoldDB" id="F4RBG1"/>
<evidence type="ECO:0000256" key="1">
    <source>
        <dbReference type="SAM" id="MobiDB-lite"/>
    </source>
</evidence>
<dbReference type="OrthoDB" id="7920740at2759"/>
<dbReference type="InParanoid" id="F4RBG1"/>
<feature type="region of interest" description="Disordered" evidence="1">
    <location>
        <begin position="23"/>
        <end position="58"/>
    </location>
</feature>
<name>F4RBG1_MELLP</name>
<evidence type="ECO:0000313" key="2">
    <source>
        <dbReference type="EMBL" id="EGG10079.1"/>
    </source>
</evidence>
<sequence length="250" mass="27708">MSPPLTRAQESENLNVVALLVPNSSSPTPALLTTQSKVSSSNSEEPAMSDSSKSPTPSAGAVLLSKVIKLDQVKTLTRDGSNWDEWDYDIERFLFFTPGAKSYLDPLMVKTHRSYDEEKADYVDGVLSWTIDRSLGLSIRHLETPSAKYAALKAQFSGISFAARVANLRQIISMKFDSNTTTINAHLASMRDITDRLSRIGLTIGDDTLAILQLISMPENFKFLEHTFEYKIDSNKTSSISSVIHYASRH</sequence>
<organism evidence="3">
    <name type="scientific">Melampsora larici-populina (strain 98AG31 / pathotype 3-4-7)</name>
    <name type="common">Poplar leaf rust fungus</name>
    <dbReference type="NCBI Taxonomy" id="747676"/>
    <lineage>
        <taxon>Eukaryota</taxon>
        <taxon>Fungi</taxon>
        <taxon>Dikarya</taxon>
        <taxon>Basidiomycota</taxon>
        <taxon>Pucciniomycotina</taxon>
        <taxon>Pucciniomycetes</taxon>
        <taxon>Pucciniales</taxon>
        <taxon>Melampsoraceae</taxon>
        <taxon>Melampsora</taxon>
    </lineage>
</organism>
<dbReference type="HOGENOM" id="CLU_1111600_0_0_1"/>
<dbReference type="VEuPathDB" id="FungiDB:MELLADRAFT_94418"/>
<dbReference type="RefSeq" id="XP_007406380.1">
    <property type="nucleotide sequence ID" value="XM_007406318.1"/>
</dbReference>
<dbReference type="Proteomes" id="UP000001072">
    <property type="component" value="Unassembled WGS sequence"/>
</dbReference>
<proteinExistence type="predicted"/>
<feature type="compositionally biased region" description="Polar residues" evidence="1">
    <location>
        <begin position="23"/>
        <end position="57"/>
    </location>
</feature>
<gene>
    <name evidence="2" type="ORF">MELLADRAFT_94418</name>
</gene>
<dbReference type="GeneID" id="18936876"/>
<reference evidence="3" key="1">
    <citation type="journal article" date="2011" name="Proc. Natl. Acad. Sci. U.S.A.">
        <title>Obligate biotrophy features unraveled by the genomic analysis of rust fungi.</title>
        <authorList>
            <person name="Duplessis S."/>
            <person name="Cuomo C.A."/>
            <person name="Lin Y.-C."/>
            <person name="Aerts A."/>
            <person name="Tisserant E."/>
            <person name="Veneault-Fourrey C."/>
            <person name="Joly D.L."/>
            <person name="Hacquard S."/>
            <person name="Amselem J."/>
            <person name="Cantarel B.L."/>
            <person name="Chiu R."/>
            <person name="Coutinho P.M."/>
            <person name="Feau N."/>
            <person name="Field M."/>
            <person name="Frey P."/>
            <person name="Gelhaye E."/>
            <person name="Goldberg J."/>
            <person name="Grabherr M.G."/>
            <person name="Kodira C.D."/>
            <person name="Kohler A."/>
            <person name="Kuees U."/>
            <person name="Lindquist E.A."/>
            <person name="Lucas S.M."/>
            <person name="Mago R."/>
            <person name="Mauceli E."/>
            <person name="Morin E."/>
            <person name="Murat C."/>
            <person name="Pangilinan J.L."/>
            <person name="Park R."/>
            <person name="Pearson M."/>
            <person name="Quesneville H."/>
            <person name="Rouhier N."/>
            <person name="Sakthikumar S."/>
            <person name="Salamov A.A."/>
            <person name="Schmutz J."/>
            <person name="Selles B."/>
            <person name="Shapiro H."/>
            <person name="Tanguay P."/>
            <person name="Tuskan G.A."/>
            <person name="Henrissat B."/>
            <person name="Van de Peer Y."/>
            <person name="Rouze P."/>
            <person name="Ellis J.G."/>
            <person name="Dodds P.N."/>
            <person name="Schein J.E."/>
            <person name="Zhong S."/>
            <person name="Hamelin R.C."/>
            <person name="Grigoriev I.V."/>
            <person name="Szabo L.J."/>
            <person name="Martin F."/>
        </authorList>
    </citation>
    <scope>NUCLEOTIDE SEQUENCE [LARGE SCALE GENOMIC DNA]</scope>
    <source>
        <strain evidence="3">98AG31 / pathotype 3-4-7</strain>
    </source>
</reference>
<accession>F4RBG1</accession>
<dbReference type="EMBL" id="GL883095">
    <property type="protein sequence ID" value="EGG10079.1"/>
    <property type="molecule type" value="Genomic_DNA"/>
</dbReference>
<evidence type="ECO:0000313" key="3">
    <source>
        <dbReference type="Proteomes" id="UP000001072"/>
    </source>
</evidence>
<dbReference type="Pfam" id="PF14223">
    <property type="entry name" value="Retrotran_gag_2"/>
    <property type="match status" value="1"/>
</dbReference>
<protein>
    <submittedName>
        <fullName evidence="2">Uncharacterized protein</fullName>
    </submittedName>
</protein>
<keyword evidence="3" id="KW-1185">Reference proteome</keyword>
<dbReference type="KEGG" id="mlr:MELLADRAFT_94418"/>